<comment type="similarity">
    <text evidence="4">Belongs to the DeoC/FbaB aldolase family. FbaB subfamily.</text>
</comment>
<dbReference type="SUPFAM" id="SSF51569">
    <property type="entry name" value="Aldolase"/>
    <property type="match status" value="1"/>
</dbReference>
<dbReference type="Proteomes" id="UP001293791">
    <property type="component" value="Unassembled WGS sequence"/>
</dbReference>
<dbReference type="InterPro" id="IPR050456">
    <property type="entry name" value="DeoC/FbaB_aldolase"/>
</dbReference>
<evidence type="ECO:0000256" key="1">
    <source>
        <dbReference type="ARBA" id="ARBA00013068"/>
    </source>
</evidence>
<dbReference type="EC" id="4.1.2.13" evidence="1"/>
<keyword evidence="6" id="KW-1185">Reference proteome</keyword>
<dbReference type="PANTHER" id="PTHR47916:SF4">
    <property type="entry name" value="FRUCTOSE-BISPHOSPHATE ALDOLASE CLASS 1"/>
    <property type="match status" value="1"/>
</dbReference>
<evidence type="ECO:0000256" key="3">
    <source>
        <dbReference type="ARBA" id="ARBA00023270"/>
    </source>
</evidence>
<keyword evidence="3" id="KW-0704">Schiff base</keyword>
<dbReference type="InterPro" id="IPR013785">
    <property type="entry name" value="Aldolase_TIM"/>
</dbReference>
<evidence type="ECO:0000313" key="5">
    <source>
        <dbReference type="EMBL" id="MDZ5761672.1"/>
    </source>
</evidence>
<dbReference type="SMART" id="SM01133">
    <property type="entry name" value="DeoC"/>
    <property type="match status" value="1"/>
</dbReference>
<proteinExistence type="inferred from homology"/>
<comment type="caution">
    <text evidence="5">The sequence shown here is derived from an EMBL/GenBank/DDBJ whole genome shotgun (WGS) entry which is preliminary data.</text>
</comment>
<dbReference type="RefSeq" id="WP_322497185.1">
    <property type="nucleotide sequence ID" value="NZ_JARGYT010000001.1"/>
</dbReference>
<dbReference type="InterPro" id="IPR002915">
    <property type="entry name" value="DeoC/FbaB/LacD_aldolase"/>
</dbReference>
<evidence type="ECO:0000256" key="4">
    <source>
        <dbReference type="ARBA" id="ARBA00049653"/>
    </source>
</evidence>
<evidence type="ECO:0000256" key="2">
    <source>
        <dbReference type="ARBA" id="ARBA00023239"/>
    </source>
</evidence>
<name>A0ABU5L6B6_9RICK</name>
<dbReference type="PIRSF" id="PIRSF038992">
    <property type="entry name" value="Aldolase_Ia"/>
    <property type="match status" value="1"/>
</dbReference>
<evidence type="ECO:0000313" key="6">
    <source>
        <dbReference type="Proteomes" id="UP001293791"/>
    </source>
</evidence>
<accession>A0ABU5L6B6</accession>
<gene>
    <name evidence="5" type="ORF">Cyrtocomes_00028</name>
</gene>
<dbReference type="Gene3D" id="3.20.20.70">
    <property type="entry name" value="Aldolase class I"/>
    <property type="match status" value="1"/>
</dbReference>
<keyword evidence="2" id="KW-0456">Lyase</keyword>
<dbReference type="PANTHER" id="PTHR47916">
    <property type="entry name" value="FRUCTOSE-BISPHOSPHATE ALDOLASE CLASS 1"/>
    <property type="match status" value="1"/>
</dbReference>
<dbReference type="EMBL" id="JARGYT010000001">
    <property type="protein sequence ID" value="MDZ5761672.1"/>
    <property type="molecule type" value="Genomic_DNA"/>
</dbReference>
<reference evidence="5 6" key="1">
    <citation type="submission" date="2023-02" db="EMBL/GenBank/DDBJ databases">
        <title>Host association and intracellularity evolved multiple times independently in the Rickettsiales.</title>
        <authorList>
            <person name="Castelli M."/>
            <person name="Nardi T."/>
            <person name="Gammuto L."/>
            <person name="Bellinzona G."/>
            <person name="Sabaneyeva E."/>
            <person name="Potekhin A."/>
            <person name="Serra V."/>
            <person name="Petroni G."/>
            <person name="Sassera D."/>
        </authorList>
    </citation>
    <scope>NUCLEOTIDE SEQUENCE [LARGE SCALE GENOMIC DNA]</scope>
    <source>
        <strain evidence="5 6">BOD18</strain>
    </source>
</reference>
<dbReference type="InterPro" id="IPR041720">
    <property type="entry name" value="FbaB-like"/>
</dbReference>
<dbReference type="NCBIfam" id="NF006704">
    <property type="entry name" value="PRK09250.1-1"/>
    <property type="match status" value="1"/>
</dbReference>
<sequence>MGDIVSSILSNYRAAPVGVRVNIARLLTSGRLAHTGKLLILPVDQGVEHGPIRSFSYNEDAYDPLYHPNLALEAGLSAYAAPIGMIELAADLYAHRLPLILKLNNSNLLHPKELNGEYQAITASVKDAVRLGCCAVGFTIYPGSPQGLYMMEEAKEIICEANSYGLPSVIWSYPRGAGIEDGYETSIDVISYAVHIAALMGAHIIKTKIPSSHVMDKKVNINFDLHDMSLRIRQIMKCAFSSKRIVLFSGGASKDISNIKDEILAIKKGGGSGSIIGRNTFQRPRKEAVEMLNSIIALYGSYGDVNYL</sequence>
<protein>
    <recommendedName>
        <fullName evidence="1">fructose-bisphosphate aldolase</fullName>
        <ecNumber evidence="1">4.1.2.13</ecNumber>
    </recommendedName>
</protein>
<organism evidence="5 6">
    <name type="scientific">Candidatus Cyrtobacter comes</name>
    <dbReference type="NCBI Taxonomy" id="675776"/>
    <lineage>
        <taxon>Bacteria</taxon>
        <taxon>Pseudomonadati</taxon>
        <taxon>Pseudomonadota</taxon>
        <taxon>Alphaproteobacteria</taxon>
        <taxon>Rickettsiales</taxon>
        <taxon>Candidatus Midichloriaceae</taxon>
        <taxon>Candidatus Cyrtobacter</taxon>
    </lineage>
</organism>
<dbReference type="Pfam" id="PF01791">
    <property type="entry name" value="DeoC"/>
    <property type="match status" value="1"/>
</dbReference>